<evidence type="ECO:0000256" key="1">
    <source>
        <dbReference type="ARBA" id="ARBA00022448"/>
    </source>
</evidence>
<protein>
    <submittedName>
        <fullName evidence="3">Flagellar assembly protein FliH</fullName>
    </submittedName>
</protein>
<keyword evidence="1" id="KW-0813">Transport</keyword>
<dbReference type="GO" id="GO:0005829">
    <property type="term" value="C:cytosol"/>
    <property type="evidence" value="ECO:0007669"/>
    <property type="project" value="TreeGrafter"/>
</dbReference>
<dbReference type="EMBL" id="JACRAF010000041">
    <property type="protein sequence ID" value="MBI4923031.1"/>
    <property type="molecule type" value="Genomic_DNA"/>
</dbReference>
<evidence type="ECO:0000256" key="2">
    <source>
        <dbReference type="ARBA" id="ARBA00022927"/>
    </source>
</evidence>
<gene>
    <name evidence="3" type="primary">fliH</name>
    <name evidence="3" type="ORF">HY834_14905</name>
</gene>
<keyword evidence="2" id="KW-0653">Protein transport</keyword>
<organism evidence="3 4">
    <name type="scientific">Devosia nanyangense</name>
    <dbReference type="NCBI Taxonomy" id="1228055"/>
    <lineage>
        <taxon>Bacteria</taxon>
        <taxon>Pseudomonadati</taxon>
        <taxon>Pseudomonadota</taxon>
        <taxon>Alphaproteobacteria</taxon>
        <taxon>Hyphomicrobiales</taxon>
        <taxon>Devosiaceae</taxon>
        <taxon>Devosia</taxon>
    </lineage>
</organism>
<dbReference type="GO" id="GO:0015031">
    <property type="term" value="P:protein transport"/>
    <property type="evidence" value="ECO:0007669"/>
    <property type="project" value="UniProtKB-KW"/>
</dbReference>
<keyword evidence="3" id="KW-0966">Cell projection</keyword>
<dbReference type="PANTHER" id="PTHR34982:SF1">
    <property type="entry name" value="FLAGELLAR ASSEMBLY PROTEIN FLIH"/>
    <property type="match status" value="1"/>
</dbReference>
<keyword evidence="3" id="KW-0969">Cilium</keyword>
<evidence type="ECO:0000313" key="3">
    <source>
        <dbReference type="EMBL" id="MBI4923031.1"/>
    </source>
</evidence>
<evidence type="ECO:0000313" key="4">
    <source>
        <dbReference type="Proteomes" id="UP000782610"/>
    </source>
</evidence>
<keyword evidence="3" id="KW-0282">Flagellum</keyword>
<name>A0A933NZF8_9HYPH</name>
<comment type="caution">
    <text evidence="3">The sequence shown here is derived from an EMBL/GenBank/DDBJ whole genome shotgun (WGS) entry which is preliminary data.</text>
</comment>
<proteinExistence type="predicted"/>
<dbReference type="AlphaFoldDB" id="A0A933NZF8"/>
<accession>A0A933NZF8</accession>
<dbReference type="PANTHER" id="PTHR34982">
    <property type="entry name" value="YOP PROTEINS TRANSLOCATION PROTEIN L"/>
    <property type="match status" value="1"/>
</dbReference>
<dbReference type="InterPro" id="IPR051472">
    <property type="entry name" value="T3SS_Stator/FliH"/>
</dbReference>
<reference evidence="3" key="1">
    <citation type="submission" date="2020-07" db="EMBL/GenBank/DDBJ databases">
        <title>Huge and variable diversity of episymbiotic CPR bacteria and DPANN archaea in groundwater ecosystems.</title>
        <authorList>
            <person name="He C.Y."/>
            <person name="Keren R."/>
            <person name="Whittaker M."/>
            <person name="Farag I.F."/>
            <person name="Doudna J."/>
            <person name="Cate J.H.D."/>
            <person name="Banfield J.F."/>
        </authorList>
    </citation>
    <scope>NUCLEOTIDE SEQUENCE</scope>
    <source>
        <strain evidence="3">NC_groundwater_1586_Pr3_B-0.1um_66_15</strain>
    </source>
</reference>
<dbReference type="Proteomes" id="UP000782610">
    <property type="component" value="Unassembled WGS sequence"/>
</dbReference>
<sequence length="218" mass="22942">MTIASPAKFRFDLDLGHREERSSILSDSAMAAMLTAARAEGYEQGLGDGERSLVSKSAQRLAHAAELLADHTAALNAALDDSRHATLTEAVDLASAIARKLAGHLLAREPTAEIEALIAECLVSLDAVPHLVIRCAPDLADAVREIALARIANSGFTGRLVVLGDPDQAISDAKIEWADGGLVRDRAALETEIERRIAAFVAARRGHPIKSGPGGTTA</sequence>